<evidence type="ECO:0000256" key="1">
    <source>
        <dbReference type="ARBA" id="ARBA00023125"/>
    </source>
</evidence>
<dbReference type="Proteomes" id="UP001589775">
    <property type="component" value="Unassembled WGS sequence"/>
</dbReference>
<evidence type="ECO:0000313" key="5">
    <source>
        <dbReference type="Proteomes" id="UP001589775"/>
    </source>
</evidence>
<name>A0ABV6ELM0_9BRAD</name>
<dbReference type="RefSeq" id="WP_378383625.1">
    <property type="nucleotide sequence ID" value="NZ_JBHLWM010000001.1"/>
</dbReference>
<keyword evidence="5" id="KW-1185">Reference proteome</keyword>
<dbReference type="PRINTS" id="PR00455">
    <property type="entry name" value="HTHTETR"/>
</dbReference>
<accession>A0ABV6ELM0</accession>
<dbReference type="InterPro" id="IPR009057">
    <property type="entry name" value="Homeodomain-like_sf"/>
</dbReference>
<reference evidence="4 5" key="1">
    <citation type="submission" date="2024-09" db="EMBL/GenBank/DDBJ databases">
        <authorList>
            <person name="Sun Q."/>
            <person name="Mori K."/>
        </authorList>
    </citation>
    <scope>NUCLEOTIDE SEQUENCE [LARGE SCALE GENOMIC DNA]</scope>
    <source>
        <strain evidence="4 5">KCTC 23279</strain>
    </source>
</reference>
<organism evidence="4 5">
    <name type="scientific">Rhodopseudomonas telluris</name>
    <dbReference type="NCBI Taxonomy" id="644215"/>
    <lineage>
        <taxon>Bacteria</taxon>
        <taxon>Pseudomonadati</taxon>
        <taxon>Pseudomonadota</taxon>
        <taxon>Alphaproteobacteria</taxon>
        <taxon>Hyphomicrobiales</taxon>
        <taxon>Nitrobacteraceae</taxon>
        <taxon>Rhodopseudomonas</taxon>
    </lineage>
</organism>
<dbReference type="Pfam" id="PF00440">
    <property type="entry name" value="TetR_N"/>
    <property type="match status" value="1"/>
</dbReference>
<sequence length="275" mass="30947">MNSVDVADRGASVEGRLDVSQAGLVKRTDRHIFHGSTRSANDETTISSSSIDRAGHGIRKEMTTRRTTAKSGARDPNATKAKIIDAATREFALRGYDGARVDAVVKRARCNINLVYHYFGNKEKLFIAVMERAYSIVRSHHKDMELRGADPEEAMRQLIASTFRMFIESPETIGLLVSENIHRARHIKNSPLIVSMYDALLDFIRETLDRGVASGVFRAGVDPIDLFISINAEGYFYLSNRHTLSVILHQDLMTPARLRQREQFIIDVIMGFLRP</sequence>
<dbReference type="EMBL" id="JBHLWM010000001">
    <property type="protein sequence ID" value="MFC0239118.1"/>
    <property type="molecule type" value="Genomic_DNA"/>
</dbReference>
<comment type="caution">
    <text evidence="4">The sequence shown here is derived from an EMBL/GenBank/DDBJ whole genome shotgun (WGS) entry which is preliminary data.</text>
</comment>
<dbReference type="Gene3D" id="1.10.357.10">
    <property type="entry name" value="Tetracycline Repressor, domain 2"/>
    <property type="match status" value="1"/>
</dbReference>
<dbReference type="InterPro" id="IPR041474">
    <property type="entry name" value="NicS_C"/>
</dbReference>
<feature type="DNA-binding region" description="H-T-H motif" evidence="2">
    <location>
        <begin position="100"/>
        <end position="119"/>
    </location>
</feature>
<evidence type="ECO:0000313" key="4">
    <source>
        <dbReference type="EMBL" id="MFC0239118.1"/>
    </source>
</evidence>
<dbReference type="PROSITE" id="PS50977">
    <property type="entry name" value="HTH_TETR_2"/>
    <property type="match status" value="1"/>
</dbReference>
<protein>
    <submittedName>
        <fullName evidence="4">TetR/AcrR family transcriptional regulator</fullName>
    </submittedName>
</protein>
<dbReference type="PANTHER" id="PTHR30328:SF54">
    <property type="entry name" value="HTH-TYPE TRANSCRIPTIONAL REPRESSOR SCO4008"/>
    <property type="match status" value="1"/>
</dbReference>
<feature type="domain" description="HTH tetR-type" evidence="3">
    <location>
        <begin position="77"/>
        <end position="137"/>
    </location>
</feature>
<dbReference type="InterPro" id="IPR001647">
    <property type="entry name" value="HTH_TetR"/>
</dbReference>
<keyword evidence="1 2" id="KW-0238">DNA-binding</keyword>
<dbReference type="SUPFAM" id="SSF48498">
    <property type="entry name" value="Tetracyclin repressor-like, C-terminal domain"/>
    <property type="match status" value="1"/>
</dbReference>
<dbReference type="PANTHER" id="PTHR30328">
    <property type="entry name" value="TRANSCRIPTIONAL REPRESSOR"/>
    <property type="match status" value="1"/>
</dbReference>
<evidence type="ECO:0000256" key="2">
    <source>
        <dbReference type="PROSITE-ProRule" id="PRU00335"/>
    </source>
</evidence>
<dbReference type="InterPro" id="IPR050109">
    <property type="entry name" value="HTH-type_TetR-like_transc_reg"/>
</dbReference>
<dbReference type="InterPro" id="IPR036271">
    <property type="entry name" value="Tet_transcr_reg_TetR-rel_C_sf"/>
</dbReference>
<gene>
    <name evidence="4" type="ORF">ACFFJ6_01510</name>
</gene>
<proteinExistence type="predicted"/>
<evidence type="ECO:0000259" key="3">
    <source>
        <dbReference type="PROSITE" id="PS50977"/>
    </source>
</evidence>
<dbReference type="SUPFAM" id="SSF46689">
    <property type="entry name" value="Homeodomain-like"/>
    <property type="match status" value="1"/>
</dbReference>
<dbReference type="Pfam" id="PF17938">
    <property type="entry name" value="TetR_C_29"/>
    <property type="match status" value="1"/>
</dbReference>